<dbReference type="Gene3D" id="3.30.300.160">
    <property type="entry name" value="Type II secretion system, protein E, N-terminal domain"/>
    <property type="match status" value="1"/>
</dbReference>
<dbReference type="PANTHER" id="PTHR30258">
    <property type="entry name" value="TYPE II SECRETION SYSTEM PROTEIN GSPE-RELATED"/>
    <property type="match status" value="1"/>
</dbReference>
<feature type="domain" description="Bacterial type II secretion system protein E" evidence="3">
    <location>
        <begin position="323"/>
        <end position="337"/>
    </location>
</feature>
<organism evidence="4">
    <name type="scientific">marine metagenome</name>
    <dbReference type="NCBI Taxonomy" id="408172"/>
    <lineage>
        <taxon>unclassified sequences</taxon>
        <taxon>metagenomes</taxon>
        <taxon>ecological metagenomes</taxon>
    </lineage>
</organism>
<protein>
    <recommendedName>
        <fullName evidence="3">Bacterial type II secretion system protein E domain-containing protein</fullName>
    </recommendedName>
</protein>
<dbReference type="Pfam" id="PF00437">
    <property type="entry name" value="T2SSE"/>
    <property type="match status" value="1"/>
</dbReference>
<dbReference type="InterPro" id="IPR037257">
    <property type="entry name" value="T2SS_E_N_sf"/>
</dbReference>
<dbReference type="GO" id="GO:0005886">
    <property type="term" value="C:plasma membrane"/>
    <property type="evidence" value="ECO:0007669"/>
    <property type="project" value="TreeGrafter"/>
</dbReference>
<dbReference type="Gene3D" id="3.30.450.90">
    <property type="match status" value="1"/>
</dbReference>
<dbReference type="FunFam" id="3.30.450.90:FF:000001">
    <property type="entry name" value="Type II secretion system ATPase GspE"/>
    <property type="match status" value="1"/>
</dbReference>
<dbReference type="CDD" id="cd01129">
    <property type="entry name" value="PulE-GspE-like"/>
    <property type="match status" value="1"/>
</dbReference>
<sequence length="505" mass="54768">MAETNGTSALQSAEQLSPDLTADYLEHHALMPLRREEGQLLTATWAEVLDERALDDLRLIAGVPITLVKLPEADVRAAIRRTYSSDAMTAEGVIAGLGDDVRAVSETDSALDDLVSLANEAPVVKIVNLLLLEALDTRASDVHLESYQNGLRVRYRVDGVLQDAIAPPPRLAAAVVSRLKIMAELDIAERRVPQDGRIRLRMHDRQVDVRVSTLPTLHGESVVLRLLDKESGRIDLEALGMGPDTLVRFDKVIAKPHGIVLSTGPTGSGKTTTLYAAVDRIRTGREKILTVEDPVEYELPGVPQVPVNEKVGLTFANALRALLRQDPDVMLVGEIRDQETADIATHAALTGHLVLSTLHTNDAATALTRLVDLGIEPYLVASTVEAVLAQRLVRRICESCRRPVELTAEQRAALGDAASELGEVWEGEGCEQCRGTGYSGRTGIYELLVMEPEIREAVLGDTTISAGRLQVLAREAGMKLLREDGLRVVAEGFTTVEEVLRVASA</sequence>
<dbReference type="GO" id="GO:0005524">
    <property type="term" value="F:ATP binding"/>
    <property type="evidence" value="ECO:0007669"/>
    <property type="project" value="UniProtKB-KW"/>
</dbReference>
<dbReference type="AlphaFoldDB" id="A0A381PWD5"/>
<evidence type="ECO:0000256" key="2">
    <source>
        <dbReference type="ARBA" id="ARBA00022840"/>
    </source>
</evidence>
<dbReference type="InterPro" id="IPR027417">
    <property type="entry name" value="P-loop_NTPase"/>
</dbReference>
<dbReference type="InterPro" id="IPR001482">
    <property type="entry name" value="T2SS/T4SS_dom"/>
</dbReference>
<dbReference type="InterPro" id="IPR007831">
    <property type="entry name" value="T2SS_GspE_N"/>
</dbReference>
<evidence type="ECO:0000313" key="4">
    <source>
        <dbReference type="EMBL" id="SUZ70888.1"/>
    </source>
</evidence>
<keyword evidence="1" id="KW-0547">Nucleotide-binding</keyword>
<dbReference type="FunFam" id="3.40.50.300:FF:000398">
    <property type="entry name" value="Type IV pilus assembly ATPase PilB"/>
    <property type="match status" value="1"/>
</dbReference>
<dbReference type="SUPFAM" id="SSF52540">
    <property type="entry name" value="P-loop containing nucleoside triphosphate hydrolases"/>
    <property type="match status" value="1"/>
</dbReference>
<dbReference type="PANTHER" id="PTHR30258:SF2">
    <property type="entry name" value="COMG OPERON PROTEIN 1"/>
    <property type="match status" value="1"/>
</dbReference>
<keyword evidence="2" id="KW-0067">ATP-binding</keyword>
<name>A0A381PWD5_9ZZZZ</name>
<evidence type="ECO:0000256" key="1">
    <source>
        <dbReference type="ARBA" id="ARBA00022741"/>
    </source>
</evidence>
<dbReference type="PROSITE" id="PS00662">
    <property type="entry name" value="T2SP_E"/>
    <property type="match status" value="1"/>
</dbReference>
<evidence type="ECO:0000259" key="3">
    <source>
        <dbReference type="PROSITE" id="PS00662"/>
    </source>
</evidence>
<proteinExistence type="predicted"/>
<dbReference type="GO" id="GO:0016887">
    <property type="term" value="F:ATP hydrolysis activity"/>
    <property type="evidence" value="ECO:0007669"/>
    <property type="project" value="TreeGrafter"/>
</dbReference>
<dbReference type="Pfam" id="PF05157">
    <property type="entry name" value="MshEN"/>
    <property type="match status" value="1"/>
</dbReference>
<dbReference type="Gene3D" id="3.40.50.300">
    <property type="entry name" value="P-loop containing nucleotide triphosphate hydrolases"/>
    <property type="match status" value="1"/>
</dbReference>
<gene>
    <name evidence="4" type="ORF">METZ01_LOCUS23742</name>
</gene>
<reference evidence="4" key="1">
    <citation type="submission" date="2018-05" db="EMBL/GenBank/DDBJ databases">
        <authorList>
            <person name="Lanie J.A."/>
            <person name="Ng W.-L."/>
            <person name="Kazmierczak K.M."/>
            <person name="Andrzejewski T.M."/>
            <person name="Davidsen T.M."/>
            <person name="Wayne K.J."/>
            <person name="Tettelin H."/>
            <person name="Glass J.I."/>
            <person name="Rusch D."/>
            <person name="Podicherti R."/>
            <person name="Tsui H.-C.T."/>
            <person name="Winkler M.E."/>
        </authorList>
    </citation>
    <scope>NUCLEOTIDE SEQUENCE</scope>
</reference>
<accession>A0A381PWD5</accession>
<dbReference type="SUPFAM" id="SSF160246">
    <property type="entry name" value="EspE N-terminal domain-like"/>
    <property type="match status" value="1"/>
</dbReference>
<dbReference type="EMBL" id="UINC01001105">
    <property type="protein sequence ID" value="SUZ70888.1"/>
    <property type="molecule type" value="Genomic_DNA"/>
</dbReference>